<dbReference type="EMBL" id="CAJPDS010000001">
    <property type="protein sequence ID" value="CAF9903126.1"/>
    <property type="molecule type" value="Genomic_DNA"/>
</dbReference>
<feature type="compositionally biased region" description="Basic and acidic residues" evidence="1">
    <location>
        <begin position="130"/>
        <end position="154"/>
    </location>
</feature>
<feature type="region of interest" description="Disordered" evidence="1">
    <location>
        <begin position="42"/>
        <end position="69"/>
    </location>
</feature>
<protein>
    <submittedName>
        <fullName evidence="2">Uncharacterized protein</fullName>
    </submittedName>
</protein>
<feature type="compositionally biased region" description="Basic and acidic residues" evidence="1">
    <location>
        <begin position="189"/>
        <end position="200"/>
    </location>
</feature>
<comment type="caution">
    <text evidence="2">The sequence shown here is derived from an EMBL/GenBank/DDBJ whole genome shotgun (WGS) entry which is preliminary data.</text>
</comment>
<evidence type="ECO:0000256" key="1">
    <source>
        <dbReference type="SAM" id="MobiDB-lite"/>
    </source>
</evidence>
<feature type="compositionally biased region" description="Polar residues" evidence="1">
    <location>
        <begin position="686"/>
        <end position="698"/>
    </location>
</feature>
<name>A0A8H3EHJ7_9LECA</name>
<dbReference type="Proteomes" id="UP000664521">
    <property type="component" value="Unassembled WGS sequence"/>
</dbReference>
<dbReference type="AlphaFoldDB" id="A0A8H3EHJ7"/>
<feature type="compositionally biased region" description="Low complexity" evidence="1">
    <location>
        <begin position="526"/>
        <end position="539"/>
    </location>
</feature>
<organism evidence="2 3">
    <name type="scientific">Heterodermia speciosa</name>
    <dbReference type="NCBI Taxonomy" id="116794"/>
    <lineage>
        <taxon>Eukaryota</taxon>
        <taxon>Fungi</taxon>
        <taxon>Dikarya</taxon>
        <taxon>Ascomycota</taxon>
        <taxon>Pezizomycotina</taxon>
        <taxon>Lecanoromycetes</taxon>
        <taxon>OSLEUM clade</taxon>
        <taxon>Lecanoromycetidae</taxon>
        <taxon>Caliciales</taxon>
        <taxon>Physciaceae</taxon>
        <taxon>Heterodermia</taxon>
    </lineage>
</organism>
<feature type="compositionally biased region" description="Low complexity" evidence="1">
    <location>
        <begin position="674"/>
        <end position="685"/>
    </location>
</feature>
<feature type="compositionally biased region" description="Polar residues" evidence="1">
    <location>
        <begin position="649"/>
        <end position="659"/>
    </location>
</feature>
<feature type="compositionally biased region" description="Low complexity" evidence="1">
    <location>
        <begin position="115"/>
        <end position="128"/>
    </location>
</feature>
<reference evidence="2" key="1">
    <citation type="submission" date="2021-03" db="EMBL/GenBank/DDBJ databases">
        <authorList>
            <person name="Tagirdzhanova G."/>
        </authorList>
    </citation>
    <scope>NUCLEOTIDE SEQUENCE</scope>
</reference>
<feature type="region of interest" description="Disordered" evidence="1">
    <location>
        <begin position="392"/>
        <end position="413"/>
    </location>
</feature>
<keyword evidence="3" id="KW-1185">Reference proteome</keyword>
<feature type="compositionally biased region" description="Basic residues" evidence="1">
    <location>
        <begin position="51"/>
        <end position="60"/>
    </location>
</feature>
<feature type="region of interest" description="Disordered" evidence="1">
    <location>
        <begin position="320"/>
        <end position="339"/>
    </location>
</feature>
<feature type="region of interest" description="Disordered" evidence="1">
    <location>
        <begin position="603"/>
        <end position="717"/>
    </location>
</feature>
<proteinExistence type="predicted"/>
<feature type="compositionally biased region" description="Basic and acidic residues" evidence="1">
    <location>
        <begin position="626"/>
        <end position="636"/>
    </location>
</feature>
<gene>
    <name evidence="2" type="ORF">HETSPECPRED_000125</name>
</gene>
<sequence>MPSDLRLSPRAAIRNWLACADRPAESVEIGSDNLYNPKYIESRVDTDKSRQEKHHKHSRSRQIGCESERKAEIAHDVSLAERLGLHAPFKKFADRDTDDRLQFDNSSRRKKRGRSLTSSSLLESPEGSLNEEHSHEKARHQERLVRNHDRERSVSELGSETRGFVREVPTTSSGPAKRYERKPRHKTKSDKYEVKKDGKGSRKRKRGKGESTGASRQDRKSKRKERSGDAMMHAFSAPNVAQDRLTIRPVAPTGLFGKGRASSPLRRRGLPDLTFSEVAFLNPRRPTQDTVAQPVPEKKRRRKDKAADAEEEMSRFFTAKPAGQRGDATRQDQNSRRPSGTYCIAKDFEGTDKAKAAAFSLPVELPDLPFLGFGSSGMNTISPVKVTVPSDAPCGMITPRRPRSSTRSSIGSSSYYTWTATPSSKAHRQFRTDGKKPYSSSIARCHSRFKENTNDKAPHIPNIDLETNHKSLEDQALSLNDVLPDKSYRTEKGQAEKAFCSGQKPQPGAITHVSSLAGREPADITPADGAPADGALADGELADGEPADEGLADSVPDQNLREEAHDQAGNKCQGATKLEAKEQTENDFSIHFDEALERLLETCNFPSHEPKNPISTPRMSESNDQFQDRDGVDRNSKSKNVSKLEGNLAPNSQSISSCSERLKRDLGLQSPHLTNTNDTTSFTTSPLDNDNGNHSTALAHTGRGSGSSTDVPARSISTQETDAHISILGRGRQHPTESLGILSTDAWRGYRNIYEGQILPVVETGRNKYDISCVGSFFDQRGETWPTHQNDSVQDMSFEGFPAIGAESLSCGPQNVQDNPDSYDDNTRDWQSNSYPLYDESQFCRDVDYRDATNVLEDNISTLAFSLSPTKRTEIPSETFDSPDARNMTTCDMSTNHYGDDNTLNDHQRLDDNDEPCDAHWAGFWRPNKLY</sequence>
<dbReference type="OrthoDB" id="2537141at2759"/>
<feature type="compositionally biased region" description="Acidic residues" evidence="1">
    <location>
        <begin position="540"/>
        <end position="551"/>
    </location>
</feature>
<evidence type="ECO:0000313" key="3">
    <source>
        <dbReference type="Proteomes" id="UP000664521"/>
    </source>
</evidence>
<feature type="compositionally biased region" description="Polar residues" evidence="1">
    <location>
        <begin position="706"/>
        <end position="717"/>
    </location>
</feature>
<evidence type="ECO:0000313" key="2">
    <source>
        <dbReference type="EMBL" id="CAF9903126.1"/>
    </source>
</evidence>
<feature type="compositionally biased region" description="Basic residues" evidence="1">
    <location>
        <begin position="179"/>
        <end position="188"/>
    </location>
</feature>
<feature type="region of interest" description="Disordered" evidence="1">
    <location>
        <begin position="520"/>
        <end position="554"/>
    </location>
</feature>
<feature type="region of interest" description="Disordered" evidence="1">
    <location>
        <begin position="287"/>
        <end position="312"/>
    </location>
</feature>
<feature type="compositionally biased region" description="Polar residues" evidence="1">
    <location>
        <begin position="613"/>
        <end position="625"/>
    </location>
</feature>
<feature type="region of interest" description="Disordered" evidence="1">
    <location>
        <begin position="94"/>
        <end position="237"/>
    </location>
</feature>
<accession>A0A8H3EHJ7</accession>